<proteinExistence type="predicted"/>
<gene>
    <name evidence="1" type="ORF">CCY01nite_07860</name>
</gene>
<organism evidence="1 2">
    <name type="scientific">Chitinophaga cymbidii</name>
    <dbReference type="NCBI Taxonomy" id="1096750"/>
    <lineage>
        <taxon>Bacteria</taxon>
        <taxon>Pseudomonadati</taxon>
        <taxon>Bacteroidota</taxon>
        <taxon>Chitinophagia</taxon>
        <taxon>Chitinophagales</taxon>
        <taxon>Chitinophagaceae</taxon>
        <taxon>Chitinophaga</taxon>
    </lineage>
</organism>
<sequence length="73" mass="8620">MTRKQTTNFLLEKHQQIFSLSKVFREKICEECNWSEATYYRKAKKNANSISKAEKEKIIAIANDLLHEALMEK</sequence>
<protein>
    <submittedName>
        <fullName evidence="1">Uncharacterized protein</fullName>
    </submittedName>
</protein>
<keyword evidence="2" id="KW-1185">Reference proteome</keyword>
<accession>A0A512RFP1</accession>
<dbReference type="AlphaFoldDB" id="A0A512RFP1"/>
<dbReference type="EMBL" id="BKAU01000001">
    <property type="protein sequence ID" value="GEP94526.1"/>
    <property type="molecule type" value="Genomic_DNA"/>
</dbReference>
<comment type="caution">
    <text evidence="1">The sequence shown here is derived from an EMBL/GenBank/DDBJ whole genome shotgun (WGS) entry which is preliminary data.</text>
</comment>
<dbReference type="RefSeq" id="WP_146858005.1">
    <property type="nucleotide sequence ID" value="NZ_BKAU01000001.1"/>
</dbReference>
<dbReference type="OrthoDB" id="672834at2"/>
<reference evidence="1 2" key="1">
    <citation type="submission" date="2019-07" db="EMBL/GenBank/DDBJ databases">
        <title>Whole genome shotgun sequence of Chitinophaga cymbidii NBRC 109752.</title>
        <authorList>
            <person name="Hosoyama A."/>
            <person name="Uohara A."/>
            <person name="Ohji S."/>
            <person name="Ichikawa N."/>
        </authorList>
    </citation>
    <scope>NUCLEOTIDE SEQUENCE [LARGE SCALE GENOMIC DNA]</scope>
    <source>
        <strain evidence="1 2">NBRC 109752</strain>
    </source>
</reference>
<dbReference type="Proteomes" id="UP000321436">
    <property type="component" value="Unassembled WGS sequence"/>
</dbReference>
<evidence type="ECO:0000313" key="1">
    <source>
        <dbReference type="EMBL" id="GEP94526.1"/>
    </source>
</evidence>
<name>A0A512RFP1_9BACT</name>
<evidence type="ECO:0000313" key="2">
    <source>
        <dbReference type="Proteomes" id="UP000321436"/>
    </source>
</evidence>